<name>A0A930H5G6_9FIRM</name>
<accession>A0A930H5G6</accession>
<dbReference type="RefSeq" id="WP_278476759.1">
    <property type="nucleotide sequence ID" value="NZ_JABZRE010000001.1"/>
</dbReference>
<proteinExistence type="predicted"/>
<evidence type="ECO:0000313" key="2">
    <source>
        <dbReference type="Proteomes" id="UP000758611"/>
    </source>
</evidence>
<gene>
    <name evidence="1" type="ORF">HXM94_00700</name>
</gene>
<dbReference type="AlphaFoldDB" id="A0A930H5G6"/>
<sequence length="463" mass="54104">MIDLKNKTKTLSISADLVELFSLLDSEEFSNQILDLVIKNLLDDRDFTLFWNRFDKTVKVHFISREVTVEPIHGNDFVSWIPIAPHFDKKRRENLLNLQKDRESQLLLLKEELRDSIIEVQNAALYLSGTISNSYLELEPFYNFYKAGFSLPIDLLNPKARASEIYSFCEVLSPYECFSINELVFPEYSEFQDNKKFNKIFFDSNFELFDFYKPFESELFEFLTNKMIELVKSFEEGESFYSLDLLIFYKLFKALSSNLGKIDSINVLFSNNKEAHEFLLKTLANLRLRVMTDQCFAASPKLFDLKQYGIPENLCNEVRLSLPRFIKEQYSSSSFLTTGILDLKSLMKEDDYIKLRFDSNLIIPETFSSKLNLESMHDNIIYSPFIFQKINSFAIGWNTQLNHSSFVSELEKELIAHSALTTKEVKDWIRTVKEEIQSGGKINSLDEPYLNHLDFVLQLKEIN</sequence>
<reference evidence="1" key="1">
    <citation type="submission" date="2020-04" db="EMBL/GenBank/DDBJ databases">
        <title>Deep metagenomics examines the oral microbiome during advanced dental caries in children, revealing novel taxa and co-occurrences with host molecules.</title>
        <authorList>
            <person name="Baker J.L."/>
            <person name="Morton J.T."/>
            <person name="Dinis M."/>
            <person name="Alvarez R."/>
            <person name="Tran N.C."/>
            <person name="Knight R."/>
            <person name="Edlund A."/>
        </authorList>
    </citation>
    <scope>NUCLEOTIDE SEQUENCE</scope>
    <source>
        <strain evidence="1">JCVI_23_bin.11</strain>
    </source>
</reference>
<dbReference type="EMBL" id="JABZRE010000001">
    <property type="protein sequence ID" value="MBF1306293.1"/>
    <property type="molecule type" value="Genomic_DNA"/>
</dbReference>
<dbReference type="Proteomes" id="UP000758611">
    <property type="component" value="Unassembled WGS sequence"/>
</dbReference>
<protein>
    <submittedName>
        <fullName evidence="1">Uncharacterized protein</fullName>
    </submittedName>
</protein>
<evidence type="ECO:0000313" key="1">
    <source>
        <dbReference type="EMBL" id="MBF1306293.1"/>
    </source>
</evidence>
<comment type="caution">
    <text evidence="1">The sequence shown here is derived from an EMBL/GenBank/DDBJ whole genome shotgun (WGS) entry which is preliminary data.</text>
</comment>
<organism evidence="1 2">
    <name type="scientific">Parvimonas micra</name>
    <dbReference type="NCBI Taxonomy" id="33033"/>
    <lineage>
        <taxon>Bacteria</taxon>
        <taxon>Bacillati</taxon>
        <taxon>Bacillota</taxon>
        <taxon>Tissierellia</taxon>
        <taxon>Tissierellales</taxon>
        <taxon>Peptoniphilaceae</taxon>
        <taxon>Parvimonas</taxon>
    </lineage>
</organism>